<dbReference type="SUPFAM" id="SSF54117">
    <property type="entry name" value="Interleukin 8-like chemokines"/>
    <property type="match status" value="1"/>
</dbReference>
<feature type="domain" description="Chemokine interleukin-8-like" evidence="3">
    <location>
        <begin position="25"/>
        <end position="78"/>
    </location>
</feature>
<keyword evidence="2" id="KW-0732">Signal</keyword>
<reference evidence="4" key="2">
    <citation type="submission" date="2024-04" db="UniProtKB">
        <authorList>
            <consortium name="Ensembl"/>
        </authorList>
    </citation>
    <scope>IDENTIFICATION</scope>
</reference>
<dbReference type="Pfam" id="PF00048">
    <property type="entry name" value="IL8"/>
    <property type="match status" value="1"/>
</dbReference>
<reference evidence="4" key="1">
    <citation type="submission" date="2006-01" db="EMBL/GenBank/DDBJ databases">
        <authorList>
            <person name="Lindblad-Toh K."/>
            <person name="Mauceli E."/>
            <person name="Grabherr M."/>
            <person name="Chang J.L."/>
            <person name="Lander E.S."/>
        </authorList>
    </citation>
    <scope>NUCLEOTIDE SEQUENCE [LARGE SCALE GENOMIC DNA]</scope>
</reference>
<feature type="signal peptide" evidence="2">
    <location>
        <begin position="1"/>
        <end position="19"/>
    </location>
</feature>
<evidence type="ECO:0000256" key="2">
    <source>
        <dbReference type="SAM" id="SignalP"/>
    </source>
</evidence>
<dbReference type="GO" id="GO:0005615">
    <property type="term" value="C:extracellular space"/>
    <property type="evidence" value="ECO:0007669"/>
    <property type="project" value="UniProtKB-KW"/>
</dbReference>
<dbReference type="GO" id="GO:0008009">
    <property type="term" value="F:chemokine activity"/>
    <property type="evidence" value="ECO:0007669"/>
    <property type="project" value="InterPro"/>
</dbReference>
<dbReference type="STRING" id="69293.ENSGACP00000025231"/>
<feature type="chain" id="PRO_5003450594" description="Chemokine interleukin-8-like domain-containing protein" evidence="2">
    <location>
        <begin position="20"/>
        <end position="102"/>
    </location>
</feature>
<accession>G3Q5S5</accession>
<dbReference type="InterPro" id="IPR036048">
    <property type="entry name" value="Interleukin_8-like_sf"/>
</dbReference>
<dbReference type="Ensembl" id="ENSGACT00000025280.1">
    <property type="protein sequence ID" value="ENSGACP00000025231.1"/>
    <property type="gene ID" value="ENSGACG00000019081.1"/>
</dbReference>
<dbReference type="PRINTS" id="PR00437">
    <property type="entry name" value="SMALLCYTKCXC"/>
</dbReference>
<dbReference type="InterPro" id="IPR001089">
    <property type="entry name" value="Chemokine_CXC"/>
</dbReference>
<evidence type="ECO:0000313" key="4">
    <source>
        <dbReference type="Ensembl" id="ENSGACP00000025231.1"/>
    </source>
</evidence>
<evidence type="ECO:0000256" key="1">
    <source>
        <dbReference type="ARBA" id="ARBA00022514"/>
    </source>
</evidence>
<dbReference type="GO" id="GO:0006955">
    <property type="term" value="P:immune response"/>
    <property type="evidence" value="ECO:0007669"/>
    <property type="project" value="InterPro"/>
</dbReference>
<organism evidence="4">
    <name type="scientific">Gasterosteus aculeatus</name>
    <name type="common">Three-spined stickleback</name>
    <dbReference type="NCBI Taxonomy" id="69293"/>
    <lineage>
        <taxon>Eukaryota</taxon>
        <taxon>Metazoa</taxon>
        <taxon>Chordata</taxon>
        <taxon>Craniata</taxon>
        <taxon>Vertebrata</taxon>
        <taxon>Euteleostomi</taxon>
        <taxon>Actinopterygii</taxon>
        <taxon>Neopterygii</taxon>
        <taxon>Teleostei</taxon>
        <taxon>Neoteleostei</taxon>
        <taxon>Acanthomorphata</taxon>
        <taxon>Eupercaria</taxon>
        <taxon>Perciformes</taxon>
        <taxon>Cottioidei</taxon>
        <taxon>Gasterosteales</taxon>
        <taxon>Gasterosteidae</taxon>
        <taxon>Gasterosteus</taxon>
    </lineage>
</organism>
<dbReference type="AlphaFoldDB" id="G3Q5S5"/>
<proteinExistence type="predicted"/>
<keyword evidence="1" id="KW-0202">Cytokine</keyword>
<sequence length="102" mass="11392">MNTATRCIILLACAAICTSNSPILNCRCVKNSDAVSRHLIARIKQLPPRWYCNREELIAVLKDGREKCLAPNGRFAQAIKRYRTQRAMTRKTSTTGPKTTAA</sequence>
<dbReference type="Gene3D" id="2.40.50.40">
    <property type="match status" value="1"/>
</dbReference>
<dbReference type="OMA" id="ICCFHRN"/>
<dbReference type="InterPro" id="IPR001811">
    <property type="entry name" value="Chemokine_IL8-like_dom"/>
</dbReference>
<protein>
    <recommendedName>
        <fullName evidence="3">Chemokine interleukin-8-like domain-containing protein</fullName>
    </recommendedName>
</protein>
<dbReference type="Bgee" id="ENSGACG00000019081">
    <property type="expression patterns" value="Expressed in testis and 8 other cell types or tissues"/>
</dbReference>
<dbReference type="InParanoid" id="G3Q5S5"/>
<name>G3Q5S5_GASAC</name>
<evidence type="ECO:0000259" key="3">
    <source>
        <dbReference type="Pfam" id="PF00048"/>
    </source>
</evidence>